<gene>
    <name evidence="1" type="ORF">K7B10_09150</name>
</gene>
<reference evidence="1 2" key="1">
    <citation type="submission" date="2021-08" db="EMBL/GenBank/DDBJ databases">
        <title>Genomic Architecture of Streptomyces flavotricini NGL1 and Streptomyces erythrochromogenes HMS4 With Differential Plant Beneficial attributes and laccase production capabilities.</title>
        <authorList>
            <person name="Salwan R."/>
            <person name="Kaur R."/>
            <person name="Sharma V."/>
        </authorList>
    </citation>
    <scope>NUCLEOTIDE SEQUENCE [LARGE SCALE GENOMIC DNA]</scope>
    <source>
        <strain evidence="1 2">NGL1</strain>
    </source>
</reference>
<comment type="caution">
    <text evidence="1">The sequence shown here is derived from an EMBL/GenBank/DDBJ whole genome shotgun (WGS) entry which is preliminary data.</text>
</comment>
<dbReference type="EMBL" id="JAINUL010000001">
    <property type="protein sequence ID" value="MCC0094943.1"/>
    <property type="molecule type" value="Genomic_DNA"/>
</dbReference>
<evidence type="ECO:0008006" key="3">
    <source>
        <dbReference type="Google" id="ProtNLM"/>
    </source>
</evidence>
<evidence type="ECO:0000313" key="2">
    <source>
        <dbReference type="Proteomes" id="UP001520654"/>
    </source>
</evidence>
<accession>A0ABS8E1W2</accession>
<evidence type="ECO:0000313" key="1">
    <source>
        <dbReference type="EMBL" id="MCC0094943.1"/>
    </source>
</evidence>
<protein>
    <recommendedName>
        <fullName evidence="3">IrrE N-terminal-like domain-containing protein</fullName>
    </recommendedName>
</protein>
<dbReference type="Proteomes" id="UP001520654">
    <property type="component" value="Unassembled WGS sequence"/>
</dbReference>
<dbReference type="RefSeq" id="WP_229335578.1">
    <property type="nucleotide sequence ID" value="NZ_JAINUL010000001.1"/>
</dbReference>
<keyword evidence="2" id="KW-1185">Reference proteome</keyword>
<sequence length="167" mass="18457">MPHSQPSLRKRCEKILGHLELTHPFSIEGLCNRIAEQRGRPIHLHPLPKEAAESGVCGLWVGTDSADFVFYEAQTTALHREHIVLHELGHILFGHNSLEAEENDGQVPTVLGRTNYTTSQEQEAEMLASMIRIRTTGSCPQSAAAPRGTLAWLESAMGYGRGSHGRR</sequence>
<proteinExistence type="predicted"/>
<name>A0ABS8E1W2_9ACTN</name>
<organism evidence="1 2">
    <name type="scientific">Streptomyces flavotricini</name>
    <dbReference type="NCBI Taxonomy" id="66888"/>
    <lineage>
        <taxon>Bacteria</taxon>
        <taxon>Bacillati</taxon>
        <taxon>Actinomycetota</taxon>
        <taxon>Actinomycetes</taxon>
        <taxon>Kitasatosporales</taxon>
        <taxon>Streptomycetaceae</taxon>
        <taxon>Streptomyces</taxon>
    </lineage>
</organism>